<dbReference type="InterPro" id="IPR035986">
    <property type="entry name" value="PKD_dom_sf"/>
</dbReference>
<dbReference type="CDD" id="cd00146">
    <property type="entry name" value="PKD"/>
    <property type="match status" value="12"/>
</dbReference>
<dbReference type="Pfam" id="PF18911">
    <property type="entry name" value="PKD_4"/>
    <property type="match status" value="12"/>
</dbReference>
<dbReference type="Gene3D" id="2.120.10.30">
    <property type="entry name" value="TolB, C-terminal domain"/>
    <property type="match status" value="1"/>
</dbReference>
<dbReference type="InterPro" id="IPR022409">
    <property type="entry name" value="PKD/Chitinase_dom"/>
</dbReference>
<dbReference type="RefSeq" id="WP_094995488.1">
    <property type="nucleotide sequence ID" value="NZ_BMJL01000001.1"/>
</dbReference>
<reference evidence="2 3" key="1">
    <citation type="submission" date="2017-08" db="EMBL/GenBank/DDBJ databases">
        <title>The complete genome sequence of Maribacter sp. B1, isolated from deep-sea sediment.</title>
        <authorList>
            <person name="Wu Y.-H."/>
            <person name="Cheng H."/>
            <person name="Xu X.-W."/>
        </authorList>
    </citation>
    <scope>NUCLEOTIDE SEQUENCE [LARGE SCALE GENOMIC DNA]</scope>
    <source>
        <strain evidence="2 3">B1</strain>
    </source>
</reference>
<proteinExistence type="predicted"/>
<evidence type="ECO:0000313" key="2">
    <source>
        <dbReference type="EMBL" id="ASV28853.1"/>
    </source>
</evidence>
<dbReference type="InterPro" id="IPR013783">
    <property type="entry name" value="Ig-like_fold"/>
</dbReference>
<organism evidence="2 3">
    <name type="scientific">Maribacter cobaltidurans</name>
    <dbReference type="NCBI Taxonomy" id="1178778"/>
    <lineage>
        <taxon>Bacteria</taxon>
        <taxon>Pseudomonadati</taxon>
        <taxon>Bacteroidota</taxon>
        <taxon>Flavobacteriia</taxon>
        <taxon>Flavobacteriales</taxon>
        <taxon>Flavobacteriaceae</taxon>
        <taxon>Maribacter</taxon>
    </lineage>
</organism>
<feature type="domain" description="PKD" evidence="1">
    <location>
        <begin position="1871"/>
        <end position="1949"/>
    </location>
</feature>
<dbReference type="SUPFAM" id="SSF49299">
    <property type="entry name" value="PKD domain"/>
    <property type="match status" value="12"/>
</dbReference>
<dbReference type="PANTHER" id="PTHR46182:SF2">
    <property type="entry name" value="FI19480P1"/>
    <property type="match status" value="1"/>
</dbReference>
<protein>
    <recommendedName>
        <fullName evidence="1">PKD domain-containing protein</fullName>
    </recommendedName>
</protein>
<feature type="domain" description="PKD" evidence="1">
    <location>
        <begin position="804"/>
        <end position="885"/>
    </location>
</feature>
<feature type="domain" description="PKD" evidence="1">
    <location>
        <begin position="2154"/>
        <end position="2220"/>
    </location>
</feature>
<dbReference type="InterPro" id="IPR011042">
    <property type="entry name" value="6-blade_b-propeller_TolB-like"/>
</dbReference>
<dbReference type="InterPro" id="IPR011041">
    <property type="entry name" value="Quinoprot_gluc/sorb_DH_b-prop"/>
</dbReference>
<feature type="domain" description="PKD" evidence="1">
    <location>
        <begin position="1442"/>
        <end position="1510"/>
    </location>
</feature>
<sequence>MKKNYLPLSKKIKNWTATIMVLFLGVLVLAFSPMFLGPGLTGTEPIGGFLNGNFPDVDLSDEPYEEAYGNVRFDWPLTFTPVPGQSRIVIGQLDGKIYWMDDVANPTKNLLVDFSAEVGDAIPVNGVKEVWDGGLLGLELHPNFGTAGNNYVYIYYTTDSGNPAAGVGGGASGTFGCFNDEFHGNYLNLERFELNPTTMAFVANSRVTLMKRRMLNSTHRGGAMEFGNDGYLYVATGEQGRAVSAQDITDNLDGGVLRIDVDMNPSTGHAPIRTMPQDTGETDEITGQFYFIPDDNPFQSPTGATFEEYYTLGIRSPHRMSKDSQTGELYIGDVGESTHDEINVVSAGKNYGWPIWEGNDPPPNYDCGISMLDNMPHEGPLTEFDRTDAVSIIGGHVYRGTEFTAFNGKFITADWGTRKIFSVDIVSGDYETLGTLPGRPISFGENANGDIFYLTQGNNVPLYRFVEPGVTSGMPQTLTATGAFTDLQNLIVADGFVPYEMIDPFWSDGAYKKRWLAVPNPMGTPQPIQYSEDGTWVFPVGSVLIKHFDYPIVDANGISTTKKIETRFSIKNSNGNWTFLSYNWNQAETEAFLVDMSTGLSEALTINETTNEEITWRYPSTNECLNCHNPASQGTLGPRTRYLNSDYDYSQHDPNGVSANQLVTLSHLGILDQTITDADTDNFLTHTSINDPNAGLEEKARSYMDLNCAYCHQPANDLRPQFDLRLMNSLAETGLLTSNVTEIVSAMPSDQRIVYAGDASKSQIYHRTNSTTPGVMMPPLAKGQVDEEGVALLEAWINQLNAPPTAVATSDSTIGNAPLSIQFTGSNSTDDQGVVSYAWDFGDGGTSTAADPSYIYTTPGQYTATLTVTDGDGQIGSVSIDMIITGGTVDNTANASINLALLSDAIVQGSVEGGRGVPKDILFDPTTNDYFQATPFNEYGVAYQENLGTVGIQDAFTWRVDWISSKMVNYITFGGVFPNQPQPNTLWRISYRSGNTWTILEEGQGGWLDSGIYEWGGSTETPIQIDGLRVQIYSDGTNDLVSIHLRGRGGVSNSTDDSNTEPKATLIQYLPDKGAPTSDFTYTANDLEVTFDSSGSSDSDGTIDSYNWDFGDGNTSTVSNPIHNYAAPGTYTVILTVTDNDGLTDDRSQDITVDGIPAIPVAVVSSDVSSGSAPFNVQFNGSNSTDDVGITSYAWDFGDGGSSTEADPAYIYNLPGQYIATLTVTDVDGNSDSTSVIIIASGGNADNTPNAGINLALLPDAYVNGNAMDGRGAPEDILYDPSIDNYFQPTDFNEYGVARNANLGTPPVGEGFNWQVDWITPKLVNYITFGGVFPNQPQPNSLWRISYRVGNDWTILEEGQGGWLNSGIYEWGSSTETPIEIDGLRVQMYSDGTNDLVSIHLRGRGGISNRLDDSITEPKATLIQYLPDTGAPESAFSYVVDNLNVSFDSSNSSDNLGIESFTWDFGDGNGSTMANPSHTYAEAGVYTVSLTVTDIDGLSDTTSQQVTVTVDNSLPVALASSNVNVGLAPLSIQFTGSNSTDDIGVVSYAWDFGDGGTATGADPNYSYTVPGTYNAILTVTDGDGNWASETLTIVVSSGVVNNTPNPGLNLALVPDALVGGNVENGRGTPQHILYDPSKDDYFIKTDFNEYGVLRNESLGTPGIDDGFRWQVDWVDRKQVNYITFGGVYPNQPQSNSLWRISYRVGNSWVTLEEGQGGWLNSGIYEWGGPTQVPIEIDGLRVQVYSDGINELVSIHLRGRGGVSNVVNDSGTQPKATLIQYLPETGAPESVFDYTINDLDVTFDSSNSSDDIGIVSYAWDFGDGSTSTDVNPVHTYATSGTYTVYLMVTDGDGISDTSSADIFVGNPANEAPIAVIGTSLITGAAPLSENFTGSNSTDDVGIVSYVWDFGDGSTSTEPDPTHVYLSPGTYLATLTVTDGEGLTDQASVTIIATSDVATNAPNAGINLGLAQDAILSGSVTNGGRGTPQAILYDPGRDDYFVKTAYNEYGVAVNQNLGTPGPEDGFQWQVDWASRKYVNYITFGGVYPNQPQPNSLWRISYRVGNTWTILDEGQGSWIDAGIYEWGGIAQTPIEIDGLRVQVYSDGTNDLVSIHLRGRGGISNSIDDSATQTKATLIQYLPDAGAPESAFDYTVTELEVTFDSAGSSDDMGIAGYLWDFGDGNTSTEANPIYEYFQSGTYDVSLTVTDADGKEDTVTQSITVNGNGRPTAIADSDVDEGSAPLLVQFTGSGSTDDVGIASYAWDFGDGGASTVADPIYEYTNDGVYMVTLTVSDAEGRTDETSLTITVTQGNDAPVAFASSNVSGGAAPLSVQFMGSNSTDDNGIASYSWDFGDGGTSTQADPIYEYLIEGVYTATLTVTDAEGLTDEASLTITVTQGNEAPVAVISSDVSTGTAPLTVQFTGSDSTDDVGIESYEWDFGDGNGTSTDINPTYTFDSEGTYEVTLIVTDAAGALDSATLTITVTVDNAAPIAVAAADVLSGPAPFTVQFSSSGTTDDTGIASFAWDFGDGGTSTEPNPSYEFTTEGTYTVVLVATDDNGAVGTAELEIVVEANETLEEEELEMIVSPNPSSDFVEVTLNGAVAPEDIVGFMLHDSAGRLIRQYQPAALLQGAGVYRIDLDILPNEIYVVTLVLNNQDPISKRIILRRQ</sequence>
<dbReference type="PROSITE" id="PS50093">
    <property type="entry name" value="PKD"/>
    <property type="match status" value="12"/>
</dbReference>
<feature type="domain" description="PKD" evidence="1">
    <location>
        <begin position="2226"/>
        <end position="2311"/>
    </location>
</feature>
<dbReference type="SUPFAM" id="SSF50952">
    <property type="entry name" value="Soluble quinoprotein glucose dehydrogenase"/>
    <property type="match status" value="1"/>
</dbReference>
<feature type="domain" description="PKD" evidence="1">
    <location>
        <begin position="1515"/>
        <end position="1602"/>
    </location>
</feature>
<feature type="domain" description="PKD" evidence="1">
    <location>
        <begin position="2313"/>
        <end position="2398"/>
    </location>
</feature>
<evidence type="ECO:0000313" key="3">
    <source>
        <dbReference type="Proteomes" id="UP000215244"/>
    </source>
</evidence>
<dbReference type="KEGG" id="marb:CJ263_00620"/>
<name>A0A223V075_9FLAO</name>
<dbReference type="PANTHER" id="PTHR46182">
    <property type="entry name" value="FI19480P1"/>
    <property type="match status" value="1"/>
</dbReference>
<accession>A0A223V075</accession>
<keyword evidence="3" id="KW-1185">Reference proteome</keyword>
<dbReference type="InterPro" id="IPR000601">
    <property type="entry name" value="PKD_dom"/>
</dbReference>
<feature type="domain" description="PKD" evidence="1">
    <location>
        <begin position="1087"/>
        <end position="1153"/>
    </location>
</feature>
<dbReference type="SMART" id="SM00089">
    <property type="entry name" value="PKD"/>
    <property type="match status" value="12"/>
</dbReference>
<dbReference type="EMBL" id="CP022957">
    <property type="protein sequence ID" value="ASV28853.1"/>
    <property type="molecule type" value="Genomic_DNA"/>
</dbReference>
<feature type="domain" description="PKD" evidence="1">
    <location>
        <begin position="1798"/>
        <end position="1863"/>
    </location>
</feature>
<feature type="domain" description="PKD" evidence="1">
    <location>
        <begin position="2488"/>
        <end position="2570"/>
    </location>
</feature>
<dbReference type="Proteomes" id="UP000215244">
    <property type="component" value="Chromosome"/>
</dbReference>
<dbReference type="Pfam" id="PF07995">
    <property type="entry name" value="GSDH"/>
    <property type="match status" value="2"/>
</dbReference>
<dbReference type="GO" id="GO:0031410">
    <property type="term" value="C:cytoplasmic vesicle"/>
    <property type="evidence" value="ECO:0007669"/>
    <property type="project" value="TreeGrafter"/>
</dbReference>
<evidence type="ECO:0000259" key="1">
    <source>
        <dbReference type="PROSITE" id="PS50093"/>
    </source>
</evidence>
<feature type="domain" description="PKD" evidence="1">
    <location>
        <begin position="1160"/>
        <end position="1245"/>
    </location>
</feature>
<dbReference type="InterPro" id="IPR029865">
    <property type="entry name" value="KIAA0319-like"/>
</dbReference>
<dbReference type="Gene3D" id="2.60.40.10">
    <property type="entry name" value="Immunoglobulins"/>
    <property type="match status" value="12"/>
</dbReference>
<dbReference type="GO" id="GO:0016020">
    <property type="term" value="C:membrane"/>
    <property type="evidence" value="ECO:0007669"/>
    <property type="project" value="TreeGrafter"/>
</dbReference>
<gene>
    <name evidence="2" type="ORF">CJ263_00620</name>
</gene>
<dbReference type="InterPro" id="IPR012938">
    <property type="entry name" value="Glc/Sorbosone_DH"/>
</dbReference>
<dbReference type="OrthoDB" id="7794186at2"/>
<feature type="domain" description="PKD" evidence="1">
    <location>
        <begin position="2400"/>
        <end position="2488"/>
    </location>
</feature>